<evidence type="ECO:0000313" key="2">
    <source>
        <dbReference type="Proteomes" id="UP000306918"/>
    </source>
</evidence>
<dbReference type="Proteomes" id="UP000306918">
    <property type="component" value="Unassembled WGS sequence"/>
</dbReference>
<keyword evidence="2" id="KW-1185">Reference proteome</keyword>
<accession>A0A4V4H0Y6</accession>
<dbReference type="AlphaFoldDB" id="A0A4V4H0Y6"/>
<evidence type="ECO:0008006" key="3">
    <source>
        <dbReference type="Google" id="ProtNLM"/>
    </source>
</evidence>
<name>A0A4V4H0Y6_9BACT</name>
<protein>
    <recommendedName>
        <fullName evidence="3">Type VI secretion system baseplate subunit TssF</fullName>
    </recommendedName>
</protein>
<organism evidence="1 2">
    <name type="scientific">Niastella caeni</name>
    <dbReference type="NCBI Taxonomy" id="2569763"/>
    <lineage>
        <taxon>Bacteria</taxon>
        <taxon>Pseudomonadati</taxon>
        <taxon>Bacteroidota</taxon>
        <taxon>Chitinophagia</taxon>
        <taxon>Chitinophagales</taxon>
        <taxon>Chitinophagaceae</taxon>
        <taxon>Niastella</taxon>
    </lineage>
</organism>
<dbReference type="OrthoDB" id="1090083at2"/>
<reference evidence="1 2" key="1">
    <citation type="submission" date="2019-04" db="EMBL/GenBank/DDBJ databases">
        <title>Niastella caeni sp. nov., isolated from activated sludge.</title>
        <authorList>
            <person name="Sheng M."/>
        </authorList>
    </citation>
    <scope>NUCLEOTIDE SEQUENCE [LARGE SCALE GENOMIC DNA]</scope>
    <source>
        <strain evidence="1 2">HX-2-15</strain>
    </source>
</reference>
<sequence>MENREQIKNRMMKTAARLWGYSEDETESSFDPLVNVLFSACALELEKINNEIHASRARLLERMVQLLSPEVLCGPLPSHAIMHTKTIEREAWMDESDQFYCAQKSDGTFSFNGGVGYKDIYFAPTASFYLNRALVTYLATGHQLFRYREMISKEVITHCSPGKELEQRVLWIGITGVRFNLHNTQYYFEIRNEANKELFYQNLSQTRWFYGNEELDVVPGYNQENISGEHLNIEQLLIRKNTACWKLKEFINDYYKSKFITIRRRNDKDITGNIENSGWPAELLQVFDKPGLDSLKASDVHWIKIQFPENISSAVLQDVVCQVNCFPVLNGKLNRTLHSMHDMLNIVPLQSNDIFFDLHEISDNDGHIYNLRAIEKNAQEKLTVILRQGGIGRFDERDASMIVEHIVQLISDESAAFAVLGRGFMSGELQRLQQIIYKLEQQMITKELNKEYTPFLVVRKEEEEEFDEETPLSTLAVSYWSTGGERGNDIKAGTALQTYRSESMYDGSSLLMTTTIGGRNRLSASESITAYKSALLSRNRLISMEDIKIFCKLQMGNTAQHINVTKGVMVPRQLSQGFTRTIDVTIKLNRKDYMDAEDKNQLQYWKESLAMKLADKSAGLTPFRVFIEQEN</sequence>
<dbReference type="RefSeq" id="WP_136578430.1">
    <property type="nucleotide sequence ID" value="NZ_STFF01000004.1"/>
</dbReference>
<comment type="caution">
    <text evidence="1">The sequence shown here is derived from an EMBL/GenBank/DDBJ whole genome shotgun (WGS) entry which is preliminary data.</text>
</comment>
<dbReference type="EMBL" id="STFF01000004">
    <property type="protein sequence ID" value="THU38476.1"/>
    <property type="molecule type" value="Genomic_DNA"/>
</dbReference>
<evidence type="ECO:0000313" key="1">
    <source>
        <dbReference type="EMBL" id="THU38476.1"/>
    </source>
</evidence>
<proteinExistence type="predicted"/>
<gene>
    <name evidence="1" type="ORF">FAM09_17570</name>
</gene>